<evidence type="ECO:0000313" key="3">
    <source>
        <dbReference type="Proteomes" id="UP000269396"/>
    </source>
</evidence>
<dbReference type="AlphaFoldDB" id="A0A183NIN4"/>
<dbReference type="EMBL" id="UZAL01002462">
    <property type="protein sequence ID" value="VDO83149.1"/>
    <property type="molecule type" value="Genomic_DNA"/>
</dbReference>
<keyword evidence="3" id="KW-1185">Reference proteome</keyword>
<sequence>MEPSISESSPECSKKAQIRVRELEHEIESLKSSLESSRQQSDRMKTLAEQAEERLNEIVEENKRLEEHFSRDMCETKQRCEFLEAQLDLERKERQNLVNENIRTTEEAHKLNADLRRELASLQNELESSRTRYESALQVEAGAKAEIECHQQAAQEARDKYERELTLHAHDVELLTTVRSQLDSIKMHSGELEQELNESRSKAETAITDLKIQMELWESEKQELNRQLKQSQEDQNLLQDQIIQVSIELILSLYGVFNSQNINY</sequence>
<dbReference type="GO" id="GO:0034399">
    <property type="term" value="C:nuclear periphery"/>
    <property type="evidence" value="ECO:0007669"/>
    <property type="project" value="UniProtKB-ARBA"/>
</dbReference>
<dbReference type="Proteomes" id="UP000269396">
    <property type="component" value="Unassembled WGS sequence"/>
</dbReference>
<organism evidence="2 3">
    <name type="scientific">Schistosoma mattheei</name>
    <dbReference type="NCBI Taxonomy" id="31246"/>
    <lineage>
        <taxon>Eukaryota</taxon>
        <taxon>Metazoa</taxon>
        <taxon>Spiralia</taxon>
        <taxon>Lophotrochozoa</taxon>
        <taxon>Platyhelminthes</taxon>
        <taxon>Trematoda</taxon>
        <taxon>Digenea</taxon>
        <taxon>Strigeidida</taxon>
        <taxon>Schistosomatoidea</taxon>
        <taxon>Schistosomatidae</taxon>
        <taxon>Schistosoma</taxon>
    </lineage>
</organism>
<dbReference type="STRING" id="31246.A0A183NIN4"/>
<dbReference type="Pfam" id="PF07926">
    <property type="entry name" value="TPR_MLP1_2"/>
    <property type="match status" value="1"/>
</dbReference>
<protein>
    <recommendedName>
        <fullName evidence="1">Nucleoprotein TPR/MLP1-2 domain-containing protein</fullName>
    </recommendedName>
</protein>
<dbReference type="GO" id="GO:0005643">
    <property type="term" value="C:nuclear pore"/>
    <property type="evidence" value="ECO:0007669"/>
    <property type="project" value="UniProtKB-ARBA"/>
</dbReference>
<dbReference type="PANTHER" id="PTHR18898">
    <property type="entry name" value="NUCLEOPROTEIN TPR-RELATED"/>
    <property type="match status" value="1"/>
</dbReference>
<accession>A0A183NIN4</accession>
<dbReference type="GO" id="GO:0006406">
    <property type="term" value="P:mRNA export from nucleus"/>
    <property type="evidence" value="ECO:0007669"/>
    <property type="project" value="TreeGrafter"/>
</dbReference>
<gene>
    <name evidence="2" type="ORF">SMTD_LOCUS1970</name>
</gene>
<dbReference type="GO" id="GO:0006606">
    <property type="term" value="P:protein import into nucleus"/>
    <property type="evidence" value="ECO:0007669"/>
    <property type="project" value="InterPro"/>
</dbReference>
<feature type="domain" description="Nucleoprotein TPR/MLP1-2" evidence="1">
    <location>
        <begin position="117"/>
        <end position="242"/>
    </location>
</feature>
<reference evidence="2 3" key="1">
    <citation type="submission" date="2018-11" db="EMBL/GenBank/DDBJ databases">
        <authorList>
            <consortium name="Pathogen Informatics"/>
        </authorList>
    </citation>
    <scope>NUCLEOTIDE SEQUENCE [LARGE SCALE GENOMIC DNA]</scope>
    <source>
        <strain>Denwood</strain>
        <strain evidence="3">Zambia</strain>
    </source>
</reference>
<dbReference type="PANTHER" id="PTHR18898:SF2">
    <property type="entry name" value="NUCLEOPROTEIN TPR"/>
    <property type="match status" value="1"/>
</dbReference>
<dbReference type="GO" id="GO:0017056">
    <property type="term" value="F:structural constituent of nuclear pore"/>
    <property type="evidence" value="ECO:0007669"/>
    <property type="project" value="TreeGrafter"/>
</dbReference>
<name>A0A183NIN4_9TREM</name>
<evidence type="ECO:0000313" key="2">
    <source>
        <dbReference type="EMBL" id="VDO83149.1"/>
    </source>
</evidence>
<dbReference type="InterPro" id="IPR012929">
    <property type="entry name" value="Nucleoprot-TPR/MLP1-2_dom"/>
</dbReference>
<proteinExistence type="predicted"/>
<evidence type="ECO:0000259" key="1">
    <source>
        <dbReference type="Pfam" id="PF07926"/>
    </source>
</evidence>